<dbReference type="AlphaFoldDB" id="A0A4R1B6X6"/>
<evidence type="ECO:0000313" key="3">
    <source>
        <dbReference type="Proteomes" id="UP000295334"/>
    </source>
</evidence>
<reference evidence="2 3" key="1">
    <citation type="submission" date="2019-03" db="EMBL/GenBank/DDBJ databases">
        <authorList>
            <person name="Kim M.K.M."/>
        </authorList>
    </citation>
    <scope>NUCLEOTIDE SEQUENCE [LARGE SCALE GENOMIC DNA]</scope>
    <source>
        <strain evidence="2 3">17J68-12</strain>
    </source>
</reference>
<organism evidence="2 3">
    <name type="scientific">Flaviaesturariibacter flavus</name>
    <dbReference type="NCBI Taxonomy" id="2502780"/>
    <lineage>
        <taxon>Bacteria</taxon>
        <taxon>Pseudomonadati</taxon>
        <taxon>Bacteroidota</taxon>
        <taxon>Chitinophagia</taxon>
        <taxon>Chitinophagales</taxon>
        <taxon>Chitinophagaceae</taxon>
        <taxon>Flaviaestuariibacter</taxon>
    </lineage>
</organism>
<dbReference type="InterPro" id="IPR021683">
    <property type="entry name" value="DUF3267"/>
</dbReference>
<keyword evidence="3" id="KW-1185">Reference proteome</keyword>
<accession>A0A4R1B6X6</accession>
<evidence type="ECO:0000313" key="2">
    <source>
        <dbReference type="EMBL" id="TCJ12537.1"/>
    </source>
</evidence>
<feature type="transmembrane region" description="Helical" evidence="1">
    <location>
        <begin position="6"/>
        <end position="26"/>
    </location>
</feature>
<dbReference type="Pfam" id="PF11667">
    <property type="entry name" value="DUF3267"/>
    <property type="match status" value="1"/>
</dbReference>
<feature type="transmembrane region" description="Helical" evidence="1">
    <location>
        <begin position="68"/>
        <end position="87"/>
    </location>
</feature>
<evidence type="ECO:0000256" key="1">
    <source>
        <dbReference type="SAM" id="Phobius"/>
    </source>
</evidence>
<feature type="transmembrane region" description="Helical" evidence="1">
    <location>
        <begin position="131"/>
        <end position="151"/>
    </location>
</feature>
<dbReference type="RefSeq" id="WP_131450293.1">
    <property type="nucleotide sequence ID" value="NZ_SJZI01000050.1"/>
</dbReference>
<protein>
    <submittedName>
        <fullName evidence="2">DUF3267 domain-containing protein</fullName>
    </submittedName>
</protein>
<feature type="transmembrane region" description="Helical" evidence="1">
    <location>
        <begin position="99"/>
        <end position="119"/>
    </location>
</feature>
<comment type="caution">
    <text evidence="2">The sequence shown here is derived from an EMBL/GenBank/DDBJ whole genome shotgun (WGS) entry which is preliminary data.</text>
</comment>
<sequence>MFIPGILITILTFPGVIVHELAHQLFCRLYKVPVFKVVYFQAQNPAGYVLHEVPESRMQSLMISIGPFFLNTLLGALIALPAALPFFKFDNASPVDYVLIYLGVSIAMHAFPSTGDASAIWSRLREEDTPILLKIVGYPVVGLIYLGALGSFFWLDLLYGAGVAIGLPLLLVNLFS</sequence>
<dbReference type="Proteomes" id="UP000295334">
    <property type="component" value="Unassembled WGS sequence"/>
</dbReference>
<proteinExistence type="predicted"/>
<dbReference type="EMBL" id="SJZI01000050">
    <property type="protein sequence ID" value="TCJ12537.1"/>
    <property type="molecule type" value="Genomic_DNA"/>
</dbReference>
<gene>
    <name evidence="2" type="ORF">EPD60_14795</name>
</gene>
<keyword evidence="1" id="KW-0812">Transmembrane</keyword>
<name>A0A4R1B6X6_9BACT</name>
<feature type="transmembrane region" description="Helical" evidence="1">
    <location>
        <begin position="157"/>
        <end position="175"/>
    </location>
</feature>
<keyword evidence="1" id="KW-1133">Transmembrane helix</keyword>
<dbReference type="OrthoDB" id="258743at2"/>
<keyword evidence="1" id="KW-0472">Membrane</keyword>